<evidence type="ECO:0000313" key="1">
    <source>
        <dbReference type="EMBL" id="VXA85456.1"/>
    </source>
</evidence>
<proteinExistence type="predicted"/>
<dbReference type="RefSeq" id="WP_159157254.1">
    <property type="nucleotide sequence ID" value="NZ_LR732798.1"/>
</dbReference>
<name>A0A653L1V9_AERVE</name>
<evidence type="ECO:0000313" key="2">
    <source>
        <dbReference type="Proteomes" id="UP000439123"/>
    </source>
</evidence>
<reference evidence="1 2" key="1">
    <citation type="submission" date="2019-10" db="EMBL/GenBank/DDBJ databases">
        <authorList>
            <person name="Karimi E."/>
        </authorList>
    </citation>
    <scope>NUCLEOTIDE SEQUENCE [LARGE SCALE GENOMIC DNA]</scope>
    <source>
        <strain evidence="1">Aeromonas sp. 8C</strain>
    </source>
</reference>
<dbReference type="EMBL" id="CABWLC010000012">
    <property type="protein sequence ID" value="VXA85456.1"/>
    <property type="molecule type" value="Genomic_DNA"/>
</dbReference>
<dbReference type="Proteomes" id="UP000439123">
    <property type="component" value="Unassembled WGS sequence"/>
</dbReference>
<organism evidence="1 2">
    <name type="scientific">Aeromonas veronii</name>
    <dbReference type="NCBI Taxonomy" id="654"/>
    <lineage>
        <taxon>Bacteria</taxon>
        <taxon>Pseudomonadati</taxon>
        <taxon>Pseudomonadota</taxon>
        <taxon>Gammaproteobacteria</taxon>
        <taxon>Aeromonadales</taxon>
        <taxon>Aeromonadaceae</taxon>
        <taxon>Aeromonas</taxon>
    </lineage>
</organism>
<dbReference type="AlphaFoldDB" id="A0A653L1V9"/>
<protein>
    <submittedName>
        <fullName evidence="1">Uncharacterized protein</fullName>
    </submittedName>
</protein>
<sequence>MDMIKNWVSFKSIKWISLTLLLVYSATPFINGLGCDYQQQYERDDFSFYSTCKFGYAKSVVHDKATGEVLKHEGLLGKRGDTVIFIANRVTRTTPHQDLHSNVYSVMHNDFLYIAKIIHKDKEDWIVMTYPYYRLQKVKTLGKQSFW</sequence>
<accession>A0A653L1V9</accession>
<gene>
    <name evidence="1" type="ORF">AERO8C_20495</name>
</gene>